<keyword evidence="1" id="KW-0677">Repeat</keyword>
<dbReference type="Pfam" id="PF00041">
    <property type="entry name" value="fn3"/>
    <property type="match status" value="2"/>
</dbReference>
<feature type="compositionally biased region" description="Basic and acidic residues" evidence="2">
    <location>
        <begin position="270"/>
        <end position="280"/>
    </location>
</feature>
<keyword evidence="3" id="KW-0472">Membrane</keyword>
<dbReference type="PANTHER" id="PTHR46708:SF2">
    <property type="entry name" value="FIBRONECTIN TYPE-III DOMAIN-CONTAINING PROTEIN"/>
    <property type="match status" value="1"/>
</dbReference>
<dbReference type="CDD" id="cd00063">
    <property type="entry name" value="FN3"/>
    <property type="match status" value="4"/>
</dbReference>
<evidence type="ECO:0000313" key="5">
    <source>
        <dbReference type="EMBL" id="CAE8694299.1"/>
    </source>
</evidence>
<dbReference type="InterPro" id="IPR050991">
    <property type="entry name" value="ECM_Regulatory_Proteins"/>
</dbReference>
<dbReference type="InterPro" id="IPR003961">
    <property type="entry name" value="FN3_dom"/>
</dbReference>
<dbReference type="SUPFAM" id="SSF49265">
    <property type="entry name" value="Fibronectin type III"/>
    <property type="match status" value="5"/>
</dbReference>
<feature type="compositionally biased region" description="Polar residues" evidence="2">
    <location>
        <begin position="1519"/>
        <end position="1528"/>
    </location>
</feature>
<feature type="region of interest" description="Disordered" evidence="2">
    <location>
        <begin position="1519"/>
        <end position="1553"/>
    </location>
</feature>
<dbReference type="Gene3D" id="2.60.40.10">
    <property type="entry name" value="Immunoglobulins"/>
    <property type="match status" value="4"/>
</dbReference>
<evidence type="ECO:0000256" key="3">
    <source>
        <dbReference type="SAM" id="Phobius"/>
    </source>
</evidence>
<feature type="transmembrane region" description="Helical" evidence="3">
    <location>
        <begin position="1806"/>
        <end position="1825"/>
    </location>
</feature>
<feature type="transmembrane region" description="Helical" evidence="3">
    <location>
        <begin position="1650"/>
        <end position="1668"/>
    </location>
</feature>
<gene>
    <name evidence="5" type="ORF">PGLA2088_LOCUS28779</name>
</gene>
<evidence type="ECO:0000256" key="2">
    <source>
        <dbReference type="SAM" id="MobiDB-lite"/>
    </source>
</evidence>
<dbReference type="InterPro" id="IPR036116">
    <property type="entry name" value="FN3_sf"/>
</dbReference>
<feature type="compositionally biased region" description="Polar residues" evidence="2">
    <location>
        <begin position="256"/>
        <end position="268"/>
    </location>
</feature>
<comment type="caution">
    <text evidence="5">The sequence shown here is derived from an EMBL/GenBank/DDBJ whole genome shotgun (WGS) entry which is preliminary data.</text>
</comment>
<evidence type="ECO:0000256" key="1">
    <source>
        <dbReference type="ARBA" id="ARBA00022737"/>
    </source>
</evidence>
<feature type="transmembrane region" description="Helical" evidence="3">
    <location>
        <begin position="1837"/>
        <end position="1862"/>
    </location>
</feature>
<reference evidence="5" key="1">
    <citation type="submission" date="2021-02" db="EMBL/GenBank/DDBJ databases">
        <authorList>
            <person name="Dougan E. K."/>
            <person name="Rhodes N."/>
            <person name="Thang M."/>
            <person name="Chan C."/>
        </authorList>
    </citation>
    <scope>NUCLEOTIDE SEQUENCE</scope>
</reference>
<name>A0A813K956_POLGL</name>
<dbReference type="SMART" id="SM00060">
    <property type="entry name" value="FN3"/>
    <property type="match status" value="7"/>
</dbReference>
<feature type="compositionally biased region" description="Low complexity" evidence="2">
    <location>
        <begin position="70"/>
        <end position="102"/>
    </location>
</feature>
<feature type="region of interest" description="Disordered" evidence="2">
    <location>
        <begin position="256"/>
        <end position="280"/>
    </location>
</feature>
<dbReference type="Proteomes" id="UP000626109">
    <property type="component" value="Unassembled WGS sequence"/>
</dbReference>
<feature type="domain" description="Fibronectin type-III" evidence="4">
    <location>
        <begin position="728"/>
        <end position="842"/>
    </location>
</feature>
<feature type="transmembrane region" description="Helical" evidence="3">
    <location>
        <begin position="1617"/>
        <end position="1638"/>
    </location>
</feature>
<organism evidence="5 6">
    <name type="scientific">Polarella glacialis</name>
    <name type="common">Dinoflagellate</name>
    <dbReference type="NCBI Taxonomy" id="89957"/>
    <lineage>
        <taxon>Eukaryota</taxon>
        <taxon>Sar</taxon>
        <taxon>Alveolata</taxon>
        <taxon>Dinophyceae</taxon>
        <taxon>Suessiales</taxon>
        <taxon>Suessiaceae</taxon>
        <taxon>Polarella</taxon>
    </lineage>
</organism>
<dbReference type="PROSITE" id="PS50853">
    <property type="entry name" value="FN3"/>
    <property type="match status" value="1"/>
</dbReference>
<feature type="region of interest" description="Disordered" evidence="2">
    <location>
        <begin position="70"/>
        <end position="125"/>
    </location>
</feature>
<feature type="compositionally biased region" description="Low complexity" evidence="2">
    <location>
        <begin position="1283"/>
        <end position="1293"/>
    </location>
</feature>
<accession>A0A813K956</accession>
<dbReference type="EMBL" id="CAJNNW010028027">
    <property type="protein sequence ID" value="CAE8694299.1"/>
    <property type="molecule type" value="Genomic_DNA"/>
</dbReference>
<feature type="region of interest" description="Disordered" evidence="2">
    <location>
        <begin position="1263"/>
        <end position="1306"/>
    </location>
</feature>
<keyword evidence="3" id="KW-0812">Transmembrane</keyword>
<evidence type="ECO:0000259" key="4">
    <source>
        <dbReference type="PROSITE" id="PS50853"/>
    </source>
</evidence>
<keyword evidence="3" id="KW-1133">Transmembrane helix</keyword>
<feature type="transmembrane region" description="Helical" evidence="3">
    <location>
        <begin position="1874"/>
        <end position="1894"/>
    </location>
</feature>
<dbReference type="InterPro" id="IPR013783">
    <property type="entry name" value="Ig-like_fold"/>
</dbReference>
<proteinExistence type="predicted"/>
<dbReference type="PANTHER" id="PTHR46708">
    <property type="entry name" value="TENASCIN"/>
    <property type="match status" value="1"/>
</dbReference>
<protein>
    <recommendedName>
        <fullName evidence="4">Fibronectin type-III domain-containing protein</fullName>
    </recommendedName>
</protein>
<sequence length="1977" mass="213550">MAGGDVAGDPPLLLNAGSSSLTLRWLLPPGADLSSSQSLEAEIRHTGWLLGGAWKRHVLVPEDISFPPSSFASSSSSTCPSPHRSPYHSPRISPSDSPSDPRLFGVLDDPSPEGSNTGPPVPVSLTLRGLDAETSFDVKLSIQLQIGGSSASSSKLTSPAASFRTFALAPALQQPPSVRCARHDRLLLHWAGPSTQAEEVLAYRVRYFDCEPRWPVKHEVEAKLACRLLRPSEQTSRFLEGSAAMRIVVDRNSLDISSDGSKNNSTAGNEDAKEPPPEDVGRTAIHFWLTNLAPSRMYYVQVAAITAGGQGQWSSKSSPLYTWRKAPALKAPQLLFCTQSTAILGLSLEQLQEGCRGQDEEVDRFEITFQLDEKGAQLCRTEVLADVASELAGRLRPLLEEELILAGDYFPSHVVVLSGLSPLSAYNCASLAITHAGRGAPSPQVRAETLAVPSNVTELCVHRADHCSASISWKAAQRFQFSELVTCSLGPASAAAELADRHLRGFRLRLATLPTAKGNDNARLANHSRLVWREVLGVRASSTAALREHGSFSIELRDLPSSSVCLLQIVVVSQGSGEGVWSDSAEIRTEALAPELTAAPELDIASRQGAIFHWISPDVILGAPVLGYRLYLCQAKERGRSAPAAAQEFELLLQGPDGSSSSSSASASIVSNDVARVWYEDGVTRAELTDLKPGTSYTMQVAAFTARGVGKRSKECSITTRPCAPAMGPRGPGVLDAYYDRLVLECAGPMPDWPDSERSDVLGFSARYYECARYGPHGAWVQIDQAELELSPVDGNCIVDVVRFQLPGLLPERQYVVQVAAVTAAGRGPWSDQSERLCTWRVAPNLQAPRPLFRTHTSVVLGWDLEQLGRDDRDDRDRTTSTDGVAVHDEEIQEFVVRVSPVVGASRAQMLTLRVPVRQSDHLAQVWEEASPTLLADGTLGEQIKCGISRSSSSSSATPMGRWSSRAMLFEAPGSTPPKFVAVFSGLSPDKRYTCTVSAVSSAGEGDFSTQSAEVATLTVAHPVESAQVDEVQHNQIQISWEHLQPKSAIPTAYCERLGIQSSVDELELRGYSVRCALWSTWTRLAWREPAYAEVETLSLSEGGRVHFAICDLEPERQYAIEVRAHSCSGAGEWCRIGDQPICTAIVAQPPAAPELVYATPRALTFSFAGVEDEQIVAYEVRRHEGWAGGWGRPSKPLRFDRQWLGVRVTSENRWVVTMDQLQWETAYSLQLRGLTANGGITKWSARSEAMCTLQAPGEAEVELDPGVGINDGVHAGRGGQDSGSSHHGGQRQVTSPESEKPESVDDFSKKLEAILSFTIDYATAGVRLPSVRIPSIAEEAEELLKQHRGSQSAAVLAAARIEDDASWRTKLPDFLIQQVPVVGCSTVLLRELWRNIRRCALIAHIYGHDTRSAETQALILTCLVPAGSAGPAPPVTGASGVPGGGAASTSTALPIGNGSGLTGASSGTAVEDIVNSRRVALMVSRALAKETFVRATGLKSAGQVVGMLEVAGRLLTSYSTDSQPPTRSKTEREGSKDSGVGGGSTERITDDAFTEEQGPVNVALVVFRPMSMEERPLVIFGLLALWLLPIFVTAARFVAAKIYPLLAQRIQMELPIAAAVGLLIVTQVVGIMGAVWVQQNMENFVSVPATLVFVIYAIIPGTSIYLATRSVLQGANEAPFFALLGVYNGASGYLRWASDLSDDAALEHQPAPRVASCREQVTRLRRALWVLLVVDFVVEELLGRVCRLHSARLLGAPADDSNATLVEYRTVSFAMGLLAAWAQARVLDLLQRRTTLLRLLGARKAFLGGITMLLMGAFAVVQQPRTVSFLREVSPTPWWCCMVLWIRQFGAIVGALVPLVLYGLAQPRSFGRLPVDTLVALALIVGAALGHSFCQTFNGLWLEKKEHLESDYRVLHLFPHMSSQARKKASVAMRLALKRGAEATRNTAAEWMAARAVRTGLNFVGSILARRALPAG</sequence>
<feature type="transmembrane region" description="Helical" evidence="3">
    <location>
        <begin position="1578"/>
        <end position="1596"/>
    </location>
</feature>
<evidence type="ECO:0000313" key="6">
    <source>
        <dbReference type="Proteomes" id="UP000626109"/>
    </source>
</evidence>